<protein>
    <recommendedName>
        <fullName evidence="1">Phage-like element PBSX protein XkdF domain-containing protein</fullName>
    </recommendedName>
</protein>
<comment type="caution">
    <text evidence="2">The sequence shown here is derived from an EMBL/GenBank/DDBJ whole genome shotgun (WGS) entry which is preliminary data.</text>
</comment>
<dbReference type="InterPro" id="IPR027924">
    <property type="entry name" value="XkdF"/>
</dbReference>
<feature type="domain" description="Phage-like element PBSX protein XkdF" evidence="1">
    <location>
        <begin position="233"/>
        <end position="361"/>
    </location>
</feature>
<dbReference type="AlphaFoldDB" id="A0A0F8ZG93"/>
<evidence type="ECO:0000259" key="1">
    <source>
        <dbReference type="Pfam" id="PF14550"/>
    </source>
</evidence>
<dbReference type="EMBL" id="LAZR01048057">
    <property type="protein sequence ID" value="KKK92788.1"/>
    <property type="molecule type" value="Genomic_DNA"/>
</dbReference>
<sequence>EPLCDLVITNDDIELVRAATIRLTLLGVGEAGSQTHAPAGLLVEVDGIRVMFDGGQGPGGDSLPKGKLDAWFVTDENSEQMEAIKPLAEELGVKAWAGSFHKGDVTISSYLVGLTGRTTYGYTIPIGDKTIVWAREFGEYPCWCGDVELLFADGVTNFASVAANAEKSEVKQLVFARIGEQSGNTEPELDFGEWGDDGDVYTPAFSRKKPDDESYEVGVSEEARPLMMGMDVTEKAADEQYTFGVVYKATESKKSPELDAHREYIISEDLQKAAWGYVKTGDRRVYLQHGVQGIIPLGEWVDLVTWPYEVTTELKLPGQKAKKTMIPAGSVWMGVLWNDMGWDLVKAGQIRGFSLGGFQKKVAV</sequence>
<name>A0A0F8ZG93_9ZZZZ</name>
<reference evidence="2" key="1">
    <citation type="journal article" date="2015" name="Nature">
        <title>Complex archaea that bridge the gap between prokaryotes and eukaryotes.</title>
        <authorList>
            <person name="Spang A."/>
            <person name="Saw J.H."/>
            <person name="Jorgensen S.L."/>
            <person name="Zaremba-Niedzwiedzka K."/>
            <person name="Martijn J."/>
            <person name="Lind A.E."/>
            <person name="van Eijk R."/>
            <person name="Schleper C."/>
            <person name="Guy L."/>
            <person name="Ettema T.J."/>
        </authorList>
    </citation>
    <scope>NUCLEOTIDE SEQUENCE</scope>
</reference>
<organism evidence="2">
    <name type="scientific">marine sediment metagenome</name>
    <dbReference type="NCBI Taxonomy" id="412755"/>
    <lineage>
        <taxon>unclassified sequences</taxon>
        <taxon>metagenomes</taxon>
        <taxon>ecological metagenomes</taxon>
    </lineage>
</organism>
<evidence type="ECO:0000313" key="2">
    <source>
        <dbReference type="EMBL" id="KKK92788.1"/>
    </source>
</evidence>
<dbReference type="Pfam" id="PF14550">
    <property type="entry name" value="Peptidase_S78_2"/>
    <property type="match status" value="1"/>
</dbReference>
<proteinExistence type="predicted"/>
<accession>A0A0F8ZG93</accession>
<gene>
    <name evidence="2" type="ORF">LCGC14_2699420</name>
</gene>
<feature type="non-terminal residue" evidence="2">
    <location>
        <position position="1"/>
    </location>
</feature>